<dbReference type="CDD" id="cd00331">
    <property type="entry name" value="IGPS"/>
    <property type="match status" value="1"/>
</dbReference>
<comment type="similarity">
    <text evidence="3 9">Belongs to the TrpC family.</text>
</comment>
<evidence type="ECO:0000256" key="1">
    <source>
        <dbReference type="ARBA" id="ARBA00001633"/>
    </source>
</evidence>
<evidence type="ECO:0000256" key="8">
    <source>
        <dbReference type="ARBA" id="ARBA00023239"/>
    </source>
</evidence>
<dbReference type="GO" id="GO:0004425">
    <property type="term" value="F:indole-3-glycerol-phosphate synthase activity"/>
    <property type="evidence" value="ECO:0007669"/>
    <property type="project" value="UniProtKB-UniRule"/>
</dbReference>
<dbReference type="STRING" id="89784.SAMN04489725_11640"/>
<name>A0A1H2WRE2_9BACL</name>
<dbReference type="EMBL" id="FNOJ01000016">
    <property type="protein sequence ID" value="SDW82834.1"/>
    <property type="molecule type" value="Genomic_DNA"/>
</dbReference>
<reference evidence="12" key="2">
    <citation type="submission" date="2016-10" db="EMBL/GenBank/DDBJ databases">
        <authorList>
            <person name="de Groot N.N."/>
        </authorList>
    </citation>
    <scope>NUCLEOTIDE SEQUENCE [LARGE SCALE GENOMIC DNA]</scope>
    <source>
        <strain evidence="12">DSM 12489</strain>
    </source>
</reference>
<dbReference type="InterPro" id="IPR013798">
    <property type="entry name" value="Indole-3-glycerol_P_synth_dom"/>
</dbReference>
<accession>A0A1H2WRE2</accession>
<dbReference type="InterPro" id="IPR001468">
    <property type="entry name" value="Indole-3-GlycerolPSynthase_CS"/>
</dbReference>
<dbReference type="UniPathway" id="UPA00035">
    <property type="reaction ID" value="UER00043"/>
</dbReference>
<evidence type="ECO:0000313" key="12">
    <source>
        <dbReference type="EMBL" id="SDW82834.1"/>
    </source>
</evidence>
<dbReference type="Proteomes" id="UP000182589">
    <property type="component" value="Unassembled WGS sequence"/>
</dbReference>
<evidence type="ECO:0000256" key="5">
    <source>
        <dbReference type="ARBA" id="ARBA00022793"/>
    </source>
</evidence>
<dbReference type="InterPro" id="IPR011060">
    <property type="entry name" value="RibuloseP-bd_barrel"/>
</dbReference>
<proteinExistence type="inferred from homology"/>
<dbReference type="PROSITE" id="PS00614">
    <property type="entry name" value="IGPS"/>
    <property type="match status" value="1"/>
</dbReference>
<dbReference type="InterPro" id="IPR045186">
    <property type="entry name" value="Indole-3-glycerol_P_synth"/>
</dbReference>
<sequence length="269" mass="29064">MATILDNILETKRQEIDQLRLAANIGKLVRTRTTPYRSLRQRLVERGKLGVIAEIKRKSPSKGTIQTQVDPVARAQVYERAGAAAISVLTDREYFQGTIDDLRAVRECVAIPVLRKDFIIDELQIDEAVGAGADVVLLIAAAMPPARLSELSAYAKAQGLEVLLEVHNADEVEAALAANPSILGINNRDLHTFEVDLGVSEAILRELPADVVVIAESGVFGPADASRMAAAGARGILVGELLMRHANLEDVATCLSELQVPYESLGNIR</sequence>
<dbReference type="SUPFAM" id="SSF51366">
    <property type="entry name" value="Ribulose-phoshate binding barrel"/>
    <property type="match status" value="1"/>
</dbReference>
<evidence type="ECO:0000256" key="3">
    <source>
        <dbReference type="ARBA" id="ARBA00008737"/>
    </source>
</evidence>
<dbReference type="RefSeq" id="WP_006447532.1">
    <property type="nucleotide sequence ID" value="NZ_BSRA01000001.1"/>
</dbReference>
<evidence type="ECO:0000313" key="13">
    <source>
        <dbReference type="Proteomes" id="UP000182589"/>
    </source>
</evidence>
<dbReference type="HAMAP" id="MF_00134_B">
    <property type="entry name" value="IGPS_B"/>
    <property type="match status" value="1"/>
</dbReference>
<dbReference type="FunFam" id="3.20.20.70:FF:000024">
    <property type="entry name" value="Indole-3-glycerol phosphate synthase"/>
    <property type="match status" value="1"/>
</dbReference>
<reference evidence="11" key="3">
    <citation type="submission" date="2023-02" db="EMBL/GenBank/DDBJ databases">
        <title>Proposal of a novel subspecies: Alicyclobacillus hesperidum subspecies aegle.</title>
        <authorList>
            <person name="Goto K."/>
            <person name="Fujii T."/>
            <person name="Yasui K."/>
            <person name="Mochida K."/>
            <person name="Kato-Tanaka Y."/>
            <person name="Morohoshi S."/>
            <person name="An S.Y."/>
            <person name="Kasai H."/>
            <person name="Yokota A."/>
        </authorList>
    </citation>
    <scope>NUCLEOTIDE SEQUENCE</scope>
    <source>
        <strain evidence="11">DSM 12766</strain>
    </source>
</reference>
<dbReference type="GO" id="GO:0004640">
    <property type="term" value="F:phosphoribosylanthranilate isomerase activity"/>
    <property type="evidence" value="ECO:0007669"/>
    <property type="project" value="TreeGrafter"/>
</dbReference>
<evidence type="ECO:0000256" key="6">
    <source>
        <dbReference type="ARBA" id="ARBA00022822"/>
    </source>
</evidence>
<dbReference type="EC" id="4.1.1.48" evidence="9"/>
<keyword evidence="8 9" id="KW-0456">Lyase</keyword>
<dbReference type="EMBL" id="BSRA01000001">
    <property type="protein sequence ID" value="GLV12600.1"/>
    <property type="molecule type" value="Genomic_DNA"/>
</dbReference>
<dbReference type="NCBIfam" id="NF001377">
    <property type="entry name" value="PRK00278.2-4"/>
    <property type="match status" value="1"/>
</dbReference>
<protein>
    <recommendedName>
        <fullName evidence="9">Indole-3-glycerol phosphate synthase</fullName>
        <shortName evidence="9">IGPS</shortName>
        <ecNumber evidence="9">4.1.1.48</ecNumber>
    </recommendedName>
</protein>
<keyword evidence="13" id="KW-1185">Reference proteome</keyword>
<gene>
    <name evidence="9 11" type="primary">trpC</name>
    <name evidence="11" type="ORF">Heshes_02840</name>
    <name evidence="12" type="ORF">SAMN04489725_11640</name>
</gene>
<keyword evidence="7 9" id="KW-0057">Aromatic amino acid biosynthesis</keyword>
<dbReference type="PANTHER" id="PTHR22854">
    <property type="entry name" value="TRYPTOPHAN BIOSYNTHESIS PROTEIN"/>
    <property type="match status" value="1"/>
</dbReference>
<comment type="pathway">
    <text evidence="2 9">Amino-acid biosynthesis; L-tryptophan biosynthesis; L-tryptophan from chorismate: step 4/5.</text>
</comment>
<dbReference type="GO" id="GO:0000162">
    <property type="term" value="P:L-tryptophan biosynthetic process"/>
    <property type="evidence" value="ECO:0007669"/>
    <property type="project" value="UniProtKB-UniRule"/>
</dbReference>
<organism evidence="12 13">
    <name type="scientific">Alicyclobacillus hesperidum</name>
    <dbReference type="NCBI Taxonomy" id="89784"/>
    <lineage>
        <taxon>Bacteria</taxon>
        <taxon>Bacillati</taxon>
        <taxon>Bacillota</taxon>
        <taxon>Bacilli</taxon>
        <taxon>Bacillales</taxon>
        <taxon>Alicyclobacillaceae</taxon>
        <taxon>Alicyclobacillus</taxon>
    </lineage>
</organism>
<dbReference type="HAMAP" id="MF_00134_A">
    <property type="entry name" value="IGPS_A"/>
    <property type="match status" value="1"/>
</dbReference>
<dbReference type="Pfam" id="PF00218">
    <property type="entry name" value="IGPS"/>
    <property type="match status" value="1"/>
</dbReference>
<evidence type="ECO:0000256" key="7">
    <source>
        <dbReference type="ARBA" id="ARBA00023141"/>
    </source>
</evidence>
<keyword evidence="4 9" id="KW-0028">Amino-acid biosynthesis</keyword>
<dbReference type="PANTHER" id="PTHR22854:SF2">
    <property type="entry name" value="INDOLE-3-GLYCEROL-PHOSPHATE SYNTHASE"/>
    <property type="match status" value="1"/>
</dbReference>
<comment type="catalytic activity">
    <reaction evidence="1 9">
        <text>1-(2-carboxyphenylamino)-1-deoxy-D-ribulose 5-phosphate + H(+) = (1S,2R)-1-C-(indol-3-yl)glycerol 3-phosphate + CO2 + H2O</text>
        <dbReference type="Rhea" id="RHEA:23476"/>
        <dbReference type="ChEBI" id="CHEBI:15377"/>
        <dbReference type="ChEBI" id="CHEBI:15378"/>
        <dbReference type="ChEBI" id="CHEBI:16526"/>
        <dbReference type="ChEBI" id="CHEBI:58613"/>
        <dbReference type="ChEBI" id="CHEBI:58866"/>
        <dbReference type="EC" id="4.1.1.48"/>
    </reaction>
</comment>
<evidence type="ECO:0000256" key="4">
    <source>
        <dbReference type="ARBA" id="ARBA00022605"/>
    </source>
</evidence>
<dbReference type="Gene3D" id="3.20.20.70">
    <property type="entry name" value="Aldolase class I"/>
    <property type="match status" value="1"/>
</dbReference>
<keyword evidence="5 9" id="KW-0210">Decarboxylase</keyword>
<evidence type="ECO:0000256" key="2">
    <source>
        <dbReference type="ARBA" id="ARBA00004696"/>
    </source>
</evidence>
<keyword evidence="6 9" id="KW-0822">Tryptophan biosynthesis</keyword>
<evidence type="ECO:0000256" key="9">
    <source>
        <dbReference type="HAMAP-Rule" id="MF_00134"/>
    </source>
</evidence>
<evidence type="ECO:0000259" key="10">
    <source>
        <dbReference type="Pfam" id="PF00218"/>
    </source>
</evidence>
<reference evidence="13" key="1">
    <citation type="submission" date="2016-10" db="EMBL/GenBank/DDBJ databases">
        <authorList>
            <person name="Varghese N."/>
        </authorList>
    </citation>
    <scope>NUCLEOTIDE SEQUENCE [LARGE SCALE GENOMIC DNA]</scope>
    <source>
        <strain evidence="13">DSM 12489</strain>
    </source>
</reference>
<feature type="domain" description="Indole-3-glycerol phosphate synthase" evidence="10">
    <location>
        <begin position="5"/>
        <end position="250"/>
    </location>
</feature>
<dbReference type="AlphaFoldDB" id="A0A1H2WRE2"/>
<dbReference type="Proteomes" id="UP001157137">
    <property type="component" value="Unassembled WGS sequence"/>
</dbReference>
<evidence type="ECO:0000313" key="11">
    <source>
        <dbReference type="EMBL" id="GLV12600.1"/>
    </source>
</evidence>
<dbReference type="InterPro" id="IPR013785">
    <property type="entry name" value="Aldolase_TIM"/>
</dbReference>